<gene>
    <name evidence="1" type="ORF">J6I44_00060</name>
</gene>
<dbReference type="RefSeq" id="WP_265763880.1">
    <property type="nucleotide sequence ID" value="NZ_JAGGJA010000001.1"/>
</dbReference>
<proteinExistence type="predicted"/>
<dbReference type="EMBL" id="JAGGJA010000001">
    <property type="protein sequence ID" value="MCW9705218.1"/>
    <property type="molecule type" value="Genomic_DNA"/>
</dbReference>
<accession>A0ABT3PHI8</accession>
<evidence type="ECO:0000313" key="1">
    <source>
        <dbReference type="EMBL" id="MCW9705218.1"/>
    </source>
</evidence>
<reference evidence="1 2" key="1">
    <citation type="submission" date="2021-03" db="EMBL/GenBank/DDBJ databases">
        <title>Aliifodinibius sp. nov., a new bacterium isolated from saline soil.</title>
        <authorList>
            <person name="Galisteo C."/>
            <person name="De La Haba R."/>
            <person name="Sanchez-Porro C."/>
            <person name="Ventosa A."/>
        </authorList>
    </citation>
    <scope>NUCLEOTIDE SEQUENCE [LARGE SCALE GENOMIC DNA]</scope>
    <source>
        <strain evidence="1 2">1BSP15-2V2</strain>
    </source>
</reference>
<protein>
    <submittedName>
        <fullName evidence="1">Helix-turn-helix domain-containing protein</fullName>
    </submittedName>
</protein>
<comment type="caution">
    <text evidence="1">The sequence shown here is derived from an EMBL/GenBank/DDBJ whole genome shotgun (WGS) entry which is preliminary data.</text>
</comment>
<organism evidence="1 2">
    <name type="scientific">Fodinibius salsisoli</name>
    <dbReference type="NCBI Taxonomy" id="2820877"/>
    <lineage>
        <taxon>Bacteria</taxon>
        <taxon>Pseudomonadati</taxon>
        <taxon>Balneolota</taxon>
        <taxon>Balneolia</taxon>
        <taxon>Balneolales</taxon>
        <taxon>Balneolaceae</taxon>
        <taxon>Fodinibius</taxon>
    </lineage>
</organism>
<keyword evidence="2" id="KW-1185">Reference proteome</keyword>
<evidence type="ECO:0000313" key="2">
    <source>
        <dbReference type="Proteomes" id="UP001207918"/>
    </source>
</evidence>
<sequence length="98" mass="11274">MSTETKVIVTSEEKIHELLRVTIQNILDDELPRIIKKATRKEYLSLDELKSLTGFSYGKIRYLRQSGAISHVRSGKSIIYPTESIYEYLESNKISPPD</sequence>
<name>A0ABT3PHI8_9BACT</name>
<dbReference type="Proteomes" id="UP001207918">
    <property type="component" value="Unassembled WGS sequence"/>
</dbReference>